<dbReference type="PANTHER" id="PTHR12764">
    <property type="entry name" value="WD REPEAT DOMAIN-RELATED"/>
    <property type="match status" value="1"/>
</dbReference>
<evidence type="ECO:0000259" key="3">
    <source>
        <dbReference type="Pfam" id="PF25295"/>
    </source>
</evidence>
<dbReference type="AlphaFoldDB" id="A0AAD5S6Z3"/>
<evidence type="ECO:0000256" key="1">
    <source>
        <dbReference type="ARBA" id="ARBA00022574"/>
    </source>
</evidence>
<dbReference type="GO" id="GO:1905515">
    <property type="term" value="P:non-motile cilium assembly"/>
    <property type="evidence" value="ECO:0007669"/>
    <property type="project" value="TreeGrafter"/>
</dbReference>
<keyword evidence="5" id="KW-1185">Reference proteome</keyword>
<dbReference type="GO" id="GO:0097730">
    <property type="term" value="C:non-motile cilium"/>
    <property type="evidence" value="ECO:0007669"/>
    <property type="project" value="TreeGrafter"/>
</dbReference>
<keyword evidence="1" id="KW-0853">WD repeat</keyword>
<dbReference type="Gene3D" id="1.25.40.470">
    <property type="match status" value="1"/>
</dbReference>
<dbReference type="GO" id="GO:0061512">
    <property type="term" value="P:protein localization to cilium"/>
    <property type="evidence" value="ECO:0007669"/>
    <property type="project" value="TreeGrafter"/>
</dbReference>
<evidence type="ECO:0000313" key="4">
    <source>
        <dbReference type="EMBL" id="KAJ3026188.1"/>
    </source>
</evidence>
<evidence type="ECO:0000313" key="5">
    <source>
        <dbReference type="Proteomes" id="UP001212841"/>
    </source>
</evidence>
<feature type="non-terminal residue" evidence="4">
    <location>
        <position position="347"/>
    </location>
</feature>
<dbReference type="EMBL" id="JADGJD010003040">
    <property type="protein sequence ID" value="KAJ3026188.1"/>
    <property type="molecule type" value="Genomic_DNA"/>
</dbReference>
<protein>
    <recommendedName>
        <fullName evidence="3">Intraflagellar transport protein 122 homolog TPR domain-containing protein</fullName>
    </recommendedName>
</protein>
<proteinExistence type="predicted"/>
<dbReference type="GO" id="GO:0030991">
    <property type="term" value="C:intraciliary transport particle A"/>
    <property type="evidence" value="ECO:0007669"/>
    <property type="project" value="TreeGrafter"/>
</dbReference>
<sequence length="347" mass="39314">MWDHATALAQDLHTPTDSILAAKAAMHQSRNDLLAAAQTYIQLGDYIQAIDILGENGWIDQLMDVARKLEKSEANMKLLSKVVWYLRKNTGGTGGGGEKAQNYAAEVLVKMGDVKHLVEFHVETKNWDEAFRIVDRHPDLVSIVCVPYADYLAQQDRYLEAQENYRRAGRYDLAFKVLSRLTQNAVTEKRYDDAGWYYFTTGLEGLGSLPEDVTASGLSEEQHKVIEEAMWNIHLGEVYSAYSVVEKYVELPFTSFGAETLFCMCLFLWGEVQSPSVRKPFKWGTSASTRTTYGMVMRESKVPKGISMVKILYALSKTAKKVGAWKTARFAYEKLRGYVVPEKWRAE</sequence>
<organism evidence="4 5">
    <name type="scientific">Rhizophlyctis rosea</name>
    <dbReference type="NCBI Taxonomy" id="64517"/>
    <lineage>
        <taxon>Eukaryota</taxon>
        <taxon>Fungi</taxon>
        <taxon>Fungi incertae sedis</taxon>
        <taxon>Chytridiomycota</taxon>
        <taxon>Chytridiomycota incertae sedis</taxon>
        <taxon>Chytridiomycetes</taxon>
        <taxon>Rhizophlyctidales</taxon>
        <taxon>Rhizophlyctidaceae</taxon>
        <taxon>Rhizophlyctis</taxon>
    </lineage>
</organism>
<keyword evidence="2" id="KW-0677">Repeat</keyword>
<feature type="domain" description="Intraflagellar transport protein 122 homolog TPR" evidence="3">
    <location>
        <begin position="19"/>
        <end position="271"/>
    </location>
</feature>
<name>A0AAD5S6Z3_9FUNG</name>
<dbReference type="GO" id="GO:0035721">
    <property type="term" value="P:intraciliary retrograde transport"/>
    <property type="evidence" value="ECO:0007669"/>
    <property type="project" value="TreeGrafter"/>
</dbReference>
<dbReference type="InterPro" id="IPR057411">
    <property type="entry name" value="TPR_IFT122"/>
</dbReference>
<reference evidence="4" key="1">
    <citation type="submission" date="2020-05" db="EMBL/GenBank/DDBJ databases">
        <title>Phylogenomic resolution of chytrid fungi.</title>
        <authorList>
            <person name="Stajich J.E."/>
            <person name="Amses K."/>
            <person name="Simmons R."/>
            <person name="Seto K."/>
            <person name="Myers J."/>
            <person name="Bonds A."/>
            <person name="Quandt C.A."/>
            <person name="Barry K."/>
            <person name="Liu P."/>
            <person name="Grigoriev I."/>
            <person name="Longcore J.E."/>
            <person name="James T.Y."/>
        </authorList>
    </citation>
    <scope>NUCLEOTIDE SEQUENCE</scope>
    <source>
        <strain evidence="4">JEL0318</strain>
    </source>
</reference>
<accession>A0AAD5S6Z3</accession>
<comment type="caution">
    <text evidence="4">The sequence shown here is derived from an EMBL/GenBank/DDBJ whole genome shotgun (WGS) entry which is preliminary data.</text>
</comment>
<evidence type="ECO:0000256" key="2">
    <source>
        <dbReference type="ARBA" id="ARBA00022737"/>
    </source>
</evidence>
<dbReference type="Proteomes" id="UP001212841">
    <property type="component" value="Unassembled WGS sequence"/>
</dbReference>
<dbReference type="PANTHER" id="PTHR12764:SF4">
    <property type="entry name" value="INTRAFLAGELLAR TRANSPORT PROTEIN 122 HOMOLOG"/>
    <property type="match status" value="1"/>
</dbReference>
<gene>
    <name evidence="4" type="ORF">HK097_006508</name>
</gene>
<dbReference type="InterPro" id="IPR039857">
    <property type="entry name" value="Ift122/121"/>
</dbReference>
<dbReference type="Pfam" id="PF25295">
    <property type="entry name" value="TPR_IFT122"/>
    <property type="match status" value="1"/>
</dbReference>